<proteinExistence type="predicted"/>
<dbReference type="CDD" id="cd00090">
    <property type="entry name" value="HTH_ARSR"/>
    <property type="match status" value="1"/>
</dbReference>
<organism evidence="3 5">
    <name type="scientific">Halobaculum halobium</name>
    <dbReference type="NCBI Taxonomy" id="3032281"/>
    <lineage>
        <taxon>Archaea</taxon>
        <taxon>Methanobacteriati</taxon>
        <taxon>Methanobacteriota</taxon>
        <taxon>Stenosarchaea group</taxon>
        <taxon>Halobacteria</taxon>
        <taxon>Halobacteriales</taxon>
        <taxon>Haloferacaceae</taxon>
        <taxon>Halobaculum</taxon>
    </lineage>
</organism>
<comment type="caution">
    <text evidence="3">The sequence shown here is derived from an EMBL/GenBank/DDBJ whole genome shotgun (WGS) entry which is preliminary data.</text>
</comment>
<evidence type="ECO:0000313" key="3">
    <source>
        <dbReference type="EMBL" id="MFC6785103.1"/>
    </source>
</evidence>
<dbReference type="InterPro" id="IPR036388">
    <property type="entry name" value="WH-like_DNA-bd_sf"/>
</dbReference>
<dbReference type="AlphaFoldDB" id="A0ABD5T6X4"/>
<dbReference type="EMBL" id="JBHSWX010000011">
    <property type="protein sequence ID" value="MFC6785103.1"/>
    <property type="molecule type" value="Genomic_DNA"/>
</dbReference>
<protein>
    <recommendedName>
        <fullName evidence="2">HVO-A0261-like N-terminal domain-containing protein</fullName>
    </recommendedName>
</protein>
<sequence>MNGGQSHTTPASESEPTPESSNEAESRKPAVTDESPDWDLIGAVAASEHRAAVLERLAESPATPSTIAEATGLDLSHVSGTLGDLRERGAVTLLVPEERRKGRLYDATDAGELVADRVADVGCVMARTVYTVEGDLGEFKTYSAGTASAYAEIGRRVTAQSESDA</sequence>
<dbReference type="Proteomes" id="UP001596443">
    <property type="component" value="Unassembled WGS sequence"/>
</dbReference>
<dbReference type="Pfam" id="PF25213">
    <property type="entry name" value="HVO_A0261_N"/>
    <property type="match status" value="1"/>
</dbReference>
<dbReference type="SUPFAM" id="SSF46785">
    <property type="entry name" value="Winged helix' DNA-binding domain"/>
    <property type="match status" value="1"/>
</dbReference>
<dbReference type="InterPro" id="IPR057527">
    <property type="entry name" value="HVO_A0261-like_N"/>
</dbReference>
<name>A0ABD5T6X4_9EURY</name>
<dbReference type="Gene3D" id="1.10.10.10">
    <property type="entry name" value="Winged helix-like DNA-binding domain superfamily/Winged helix DNA-binding domain"/>
    <property type="match status" value="1"/>
</dbReference>
<feature type="compositionally biased region" description="Low complexity" evidence="1">
    <location>
        <begin position="8"/>
        <end position="23"/>
    </location>
</feature>
<dbReference type="InterPro" id="IPR011991">
    <property type="entry name" value="ArsR-like_HTH"/>
</dbReference>
<feature type="region of interest" description="Disordered" evidence="1">
    <location>
        <begin position="1"/>
        <end position="42"/>
    </location>
</feature>
<dbReference type="GeneID" id="81211094"/>
<reference evidence="3" key="3">
    <citation type="submission" date="2024-09" db="EMBL/GenBank/DDBJ databases">
        <authorList>
            <person name="Sun Q."/>
        </authorList>
    </citation>
    <scope>NUCLEOTIDE SEQUENCE</scope>
    <source>
        <strain evidence="3">NBRC 112888</strain>
    </source>
</reference>
<dbReference type="RefSeq" id="WP_284062051.1">
    <property type="nucleotide sequence ID" value="NZ_CP126158.1"/>
</dbReference>
<reference evidence="5" key="2">
    <citation type="journal article" date="2019" name="Int. J. Syst. Evol. Microbiol.">
        <title>The Global Catalogue of Microorganisms (GCM) 10K type strain sequencing project: providing services to taxonomists for standard genome sequencing and annotation.</title>
        <authorList>
            <consortium name="The Broad Institute Genomics Platform"/>
            <consortium name="The Broad Institute Genome Sequencing Center for Infectious Disease"/>
            <person name="Wu L."/>
            <person name="Ma J."/>
        </authorList>
    </citation>
    <scope>NUCLEOTIDE SEQUENCE [LARGE SCALE GENOMIC DNA]</scope>
    <source>
        <strain evidence="5">SYNS20</strain>
    </source>
</reference>
<evidence type="ECO:0000259" key="2">
    <source>
        <dbReference type="Pfam" id="PF25213"/>
    </source>
</evidence>
<gene>
    <name evidence="3" type="ORF">ACFQFD_03630</name>
    <name evidence="4" type="ORF">ACFQFD_18665</name>
</gene>
<evidence type="ECO:0000313" key="5">
    <source>
        <dbReference type="Proteomes" id="UP001596443"/>
    </source>
</evidence>
<dbReference type="InterPro" id="IPR036390">
    <property type="entry name" value="WH_DNA-bd_sf"/>
</dbReference>
<feature type="domain" description="HVO-A0261-like N-terminal" evidence="2">
    <location>
        <begin position="41"/>
        <end position="121"/>
    </location>
</feature>
<dbReference type="EMBL" id="JBHSWX010000012">
    <property type="protein sequence ID" value="MFC6787949.1"/>
    <property type="molecule type" value="Genomic_DNA"/>
</dbReference>
<accession>A0ABD5T6X4</accession>
<keyword evidence="5" id="KW-1185">Reference proteome</keyword>
<evidence type="ECO:0000313" key="4">
    <source>
        <dbReference type="EMBL" id="MFC6787949.1"/>
    </source>
</evidence>
<reference evidence="3" key="1">
    <citation type="journal article" date="2014" name="Int. J. Syst. Evol. Microbiol.">
        <title>Complete genome sequence of Corynebacterium casei LMG S-19264T (=DSM 44701T), isolated from a smear-ripened cheese.</title>
        <authorList>
            <consortium name="US DOE Joint Genome Institute (JGI-PGF)"/>
            <person name="Walter F."/>
            <person name="Albersmeier A."/>
            <person name="Kalinowski J."/>
            <person name="Ruckert C."/>
        </authorList>
    </citation>
    <scope>NUCLEOTIDE SEQUENCE [LARGE SCALE GENOMIC DNA]</scope>
    <source>
        <strain evidence="3">NBRC 112888</strain>
    </source>
</reference>
<evidence type="ECO:0000256" key="1">
    <source>
        <dbReference type="SAM" id="MobiDB-lite"/>
    </source>
</evidence>